<dbReference type="Proteomes" id="UP000887564">
    <property type="component" value="Unplaced"/>
</dbReference>
<evidence type="ECO:0000313" key="2">
    <source>
        <dbReference type="WBParaSite" id="PEQ_0000856401-mRNA-1"/>
    </source>
</evidence>
<keyword evidence="1" id="KW-1185">Reference proteome</keyword>
<name>A0A914RPZ1_PAREQ</name>
<proteinExistence type="predicted"/>
<dbReference type="WBParaSite" id="PEQ_0000856401-mRNA-1">
    <property type="protein sequence ID" value="PEQ_0000856401-mRNA-1"/>
    <property type="gene ID" value="PEQ_0000856401"/>
</dbReference>
<dbReference type="AlphaFoldDB" id="A0A914RPZ1"/>
<protein>
    <submittedName>
        <fullName evidence="2">Uncharacterized protein</fullName>
    </submittedName>
</protein>
<reference evidence="2" key="1">
    <citation type="submission" date="2022-11" db="UniProtKB">
        <authorList>
            <consortium name="WormBaseParasite"/>
        </authorList>
    </citation>
    <scope>IDENTIFICATION</scope>
</reference>
<evidence type="ECO:0000313" key="1">
    <source>
        <dbReference type="Proteomes" id="UP000887564"/>
    </source>
</evidence>
<accession>A0A914RPZ1</accession>
<organism evidence="1 2">
    <name type="scientific">Parascaris equorum</name>
    <name type="common">Equine roundworm</name>
    <dbReference type="NCBI Taxonomy" id="6256"/>
    <lineage>
        <taxon>Eukaryota</taxon>
        <taxon>Metazoa</taxon>
        <taxon>Ecdysozoa</taxon>
        <taxon>Nematoda</taxon>
        <taxon>Chromadorea</taxon>
        <taxon>Rhabditida</taxon>
        <taxon>Spirurina</taxon>
        <taxon>Ascaridomorpha</taxon>
        <taxon>Ascaridoidea</taxon>
        <taxon>Ascarididae</taxon>
        <taxon>Parascaris</taxon>
    </lineage>
</organism>
<sequence>MNCSLTSLPSNRKKWPSLILKVTRDTHSRSSTKKLINSRTISRTVQIW</sequence>